<keyword evidence="3" id="KW-0677">Repeat</keyword>
<evidence type="ECO:0000256" key="3">
    <source>
        <dbReference type="ARBA" id="ARBA00022737"/>
    </source>
</evidence>
<gene>
    <name evidence="4" type="ORF">CP500_011785</name>
</gene>
<dbReference type="GO" id="GO:0005938">
    <property type="term" value="C:cell cortex"/>
    <property type="evidence" value="ECO:0007669"/>
    <property type="project" value="TreeGrafter"/>
</dbReference>
<dbReference type="InterPro" id="IPR011990">
    <property type="entry name" value="TPR-like_helical_dom_sf"/>
</dbReference>
<reference evidence="4" key="1">
    <citation type="submission" date="2017-10" db="EMBL/GenBank/DDBJ databases">
        <title>Draft genome sequence of the planktic cyanobacteria Tychonema bourrellyi isolated from alpine lentic freshwater.</title>
        <authorList>
            <person name="Tett A."/>
            <person name="Armanini F."/>
            <person name="Asnicar F."/>
            <person name="Boscaini A."/>
            <person name="Pasolli E."/>
            <person name="Zolfo M."/>
            <person name="Donati C."/>
            <person name="Salmaso N."/>
            <person name="Segata N."/>
        </authorList>
    </citation>
    <scope>NUCLEOTIDE SEQUENCE</scope>
    <source>
        <strain evidence="4">FEM_GT703</strain>
    </source>
</reference>
<keyword evidence="2" id="KW-0963">Cytoplasm</keyword>
<dbReference type="PANTHER" id="PTHR45954">
    <property type="entry name" value="LD33695P"/>
    <property type="match status" value="1"/>
</dbReference>
<dbReference type="Gene3D" id="1.25.40.10">
    <property type="entry name" value="Tetratricopeptide repeat domain"/>
    <property type="match status" value="2"/>
</dbReference>
<dbReference type="AlphaFoldDB" id="A0A2G4F0H5"/>
<comment type="subcellular location">
    <subcellularLocation>
        <location evidence="1">Cytoplasm</location>
    </subcellularLocation>
</comment>
<dbReference type="SUPFAM" id="SSF48452">
    <property type="entry name" value="TPR-like"/>
    <property type="match status" value="1"/>
</dbReference>
<dbReference type="OrthoDB" id="428332at2"/>
<accession>A0A2G4F0H5</accession>
<evidence type="ECO:0000313" key="5">
    <source>
        <dbReference type="Proteomes" id="UP000226442"/>
    </source>
</evidence>
<dbReference type="Proteomes" id="UP000226442">
    <property type="component" value="Unassembled WGS sequence"/>
</dbReference>
<dbReference type="GO" id="GO:0005092">
    <property type="term" value="F:GDP-dissociation inhibitor activity"/>
    <property type="evidence" value="ECO:0007669"/>
    <property type="project" value="TreeGrafter"/>
</dbReference>
<keyword evidence="5" id="KW-1185">Reference proteome</keyword>
<protein>
    <submittedName>
        <fullName evidence="4">Tetratricopeptide repeat-containing protein</fullName>
    </submittedName>
</protein>
<proteinExistence type="predicted"/>
<organism evidence="4 5">
    <name type="scientific">Tychonema bourrellyi FEM_GT703</name>
    <dbReference type="NCBI Taxonomy" id="2040638"/>
    <lineage>
        <taxon>Bacteria</taxon>
        <taxon>Bacillati</taxon>
        <taxon>Cyanobacteriota</taxon>
        <taxon>Cyanophyceae</taxon>
        <taxon>Oscillatoriophycideae</taxon>
        <taxon>Oscillatoriales</taxon>
        <taxon>Microcoleaceae</taxon>
        <taxon>Tychonema</taxon>
    </lineage>
</organism>
<dbReference type="RefSeq" id="WP_096828332.1">
    <property type="nucleotide sequence ID" value="NZ_NXIB02000059.1"/>
</dbReference>
<dbReference type="EMBL" id="NXIB02000059">
    <property type="protein sequence ID" value="PHX55255.1"/>
    <property type="molecule type" value="Genomic_DNA"/>
</dbReference>
<name>A0A2G4F0H5_9CYAN</name>
<dbReference type="PANTHER" id="PTHR45954:SF1">
    <property type="entry name" value="LD33695P"/>
    <property type="match status" value="1"/>
</dbReference>
<comment type="caution">
    <text evidence="4">The sequence shown here is derived from an EMBL/GenBank/DDBJ whole genome shotgun (WGS) entry which is preliminary data.</text>
</comment>
<evidence type="ECO:0000313" key="4">
    <source>
        <dbReference type="EMBL" id="PHX55255.1"/>
    </source>
</evidence>
<evidence type="ECO:0000256" key="1">
    <source>
        <dbReference type="ARBA" id="ARBA00004496"/>
    </source>
</evidence>
<evidence type="ECO:0000256" key="2">
    <source>
        <dbReference type="ARBA" id="ARBA00022490"/>
    </source>
</evidence>
<dbReference type="GO" id="GO:0001965">
    <property type="term" value="F:G-protein alpha-subunit binding"/>
    <property type="evidence" value="ECO:0007669"/>
    <property type="project" value="TreeGrafter"/>
</dbReference>
<dbReference type="InterPro" id="IPR052386">
    <property type="entry name" value="GPSM"/>
</dbReference>
<sequence length="622" mass="69751">MPESTSLRDRYLALIDKIVEITLKGQIRSKEQVYQMLVQDIGTGTGEIFERCFGERLDATENLLRNEKDEIKQAKANRTLRALKTIQGEWERWQKDNRVSSAIASAIQQILTAESNTRLLTLFQVIDPNKELPLTLDQLQQLAKSLHQQMLQTSNPETERDLQQITAGIAKGLESWQRLEPELVGWIYQPQQLGFGASPEQNGPWAFWAKKVKSPFPHALLNTIAIGESIVELAAKQSSLELGTLVELAIILQCLQRALATWFDKQVYDSKVSTKASISTYITFSVIWSQLASGFNNSTKSGEQLANACFQVTLQILRAFSQREYFPLYGGIFASFDGKSLRHTLEYLDEPLRRVEGTQAKARILTLLGYSMRAVGAYERSILLHKEALEIARLEDDKACEVANLNHISRNYVSQKNYQEAINYSQRALIMARQAGERQGEANALANLGYSEVFQARQLEDVEPEVYESAIGYLEQGLLLSERLGDRQSQAFCSSSLGIAKIALENSESAIEYLLKGWQAAQFSGDLYLQGLNLAYLAQAYYSINQLEKAIFAGSLGMYTLEQIGAMEWRQSAGLLTILRGQMGAEAFKESLGKSRGSIIPAIGVDGYDYIPELLEKYQQSI</sequence>